<sequence>MKPVLVEAFRAKLPVKAFYVAVLHGLARIRKNVFHLVIVSPGIHNIAGKFRAVIGQNLFRKPPEQGNSVQNSRHPPPGERTIHFKSQTLPRHFINYGQNTNV</sequence>
<comment type="caution">
    <text evidence="2">The sequence shown here is derived from an EMBL/GenBank/DDBJ whole genome shotgun (WGS) entry which is preliminary data.</text>
</comment>
<name>A0A645I0Q3_9ZZZZ</name>
<feature type="region of interest" description="Disordered" evidence="1">
    <location>
        <begin position="61"/>
        <end position="83"/>
    </location>
</feature>
<reference evidence="2" key="1">
    <citation type="submission" date="2019-08" db="EMBL/GenBank/DDBJ databases">
        <authorList>
            <person name="Kucharzyk K."/>
            <person name="Murdoch R.W."/>
            <person name="Higgins S."/>
            <person name="Loffler F."/>
        </authorList>
    </citation>
    <scope>NUCLEOTIDE SEQUENCE</scope>
</reference>
<dbReference type="AlphaFoldDB" id="A0A645I0Q3"/>
<gene>
    <name evidence="2" type="ORF">SDC9_192438</name>
</gene>
<proteinExistence type="predicted"/>
<evidence type="ECO:0000313" key="2">
    <source>
        <dbReference type="EMBL" id="MPN44871.1"/>
    </source>
</evidence>
<organism evidence="2">
    <name type="scientific">bioreactor metagenome</name>
    <dbReference type="NCBI Taxonomy" id="1076179"/>
    <lineage>
        <taxon>unclassified sequences</taxon>
        <taxon>metagenomes</taxon>
        <taxon>ecological metagenomes</taxon>
    </lineage>
</organism>
<dbReference type="EMBL" id="VSSQ01104326">
    <property type="protein sequence ID" value="MPN44871.1"/>
    <property type="molecule type" value="Genomic_DNA"/>
</dbReference>
<protein>
    <submittedName>
        <fullName evidence="2">Uncharacterized protein</fullName>
    </submittedName>
</protein>
<accession>A0A645I0Q3</accession>
<evidence type="ECO:0000256" key="1">
    <source>
        <dbReference type="SAM" id="MobiDB-lite"/>
    </source>
</evidence>